<feature type="non-terminal residue" evidence="1">
    <location>
        <position position="1"/>
    </location>
</feature>
<comment type="caution">
    <text evidence="1">The sequence shown here is derived from an EMBL/GenBank/DDBJ whole genome shotgun (WGS) entry which is preliminary data.</text>
</comment>
<evidence type="ECO:0000313" key="1">
    <source>
        <dbReference type="EMBL" id="KKL13898.1"/>
    </source>
</evidence>
<dbReference type="AlphaFoldDB" id="A0A0F9DPN4"/>
<dbReference type="EMBL" id="LAZR01040673">
    <property type="protein sequence ID" value="KKL13898.1"/>
    <property type="molecule type" value="Genomic_DNA"/>
</dbReference>
<reference evidence="1" key="1">
    <citation type="journal article" date="2015" name="Nature">
        <title>Complex archaea that bridge the gap between prokaryotes and eukaryotes.</title>
        <authorList>
            <person name="Spang A."/>
            <person name="Saw J.H."/>
            <person name="Jorgensen S.L."/>
            <person name="Zaremba-Niedzwiedzka K."/>
            <person name="Martijn J."/>
            <person name="Lind A.E."/>
            <person name="van Eijk R."/>
            <person name="Schleper C."/>
            <person name="Guy L."/>
            <person name="Ettema T.J."/>
        </authorList>
    </citation>
    <scope>NUCLEOTIDE SEQUENCE</scope>
</reference>
<organism evidence="1">
    <name type="scientific">marine sediment metagenome</name>
    <dbReference type="NCBI Taxonomy" id="412755"/>
    <lineage>
        <taxon>unclassified sequences</taxon>
        <taxon>metagenomes</taxon>
        <taxon>ecological metagenomes</taxon>
    </lineage>
</organism>
<name>A0A0F9DPN4_9ZZZZ</name>
<proteinExistence type="predicted"/>
<protein>
    <submittedName>
        <fullName evidence="1">Uncharacterized protein</fullName>
    </submittedName>
</protein>
<sequence>GNIGIAEIDELKARLDKITKVNGVA</sequence>
<gene>
    <name evidence="1" type="ORF">LCGC14_2521120</name>
</gene>
<accession>A0A0F9DPN4</accession>